<evidence type="ECO:0000256" key="8">
    <source>
        <dbReference type="ARBA" id="ARBA00023065"/>
    </source>
</evidence>
<comment type="subcellular location">
    <subcellularLocation>
        <location evidence="1">Cell membrane</location>
        <topology evidence="1">Multi-pass membrane protein</topology>
    </subcellularLocation>
</comment>
<dbReference type="Proteomes" id="UP000291097">
    <property type="component" value="Unassembled WGS sequence"/>
</dbReference>
<dbReference type="Gene3D" id="6.10.140.1330">
    <property type="match status" value="1"/>
</dbReference>
<feature type="domain" description="Cation/H+ exchanger transmembrane" evidence="12">
    <location>
        <begin position="26"/>
        <end position="399"/>
    </location>
</feature>
<dbReference type="InterPro" id="IPR006153">
    <property type="entry name" value="Cation/H_exchanger_TM"/>
</dbReference>
<keyword evidence="9 11" id="KW-0472">Membrane</keyword>
<dbReference type="OrthoDB" id="11709at2157"/>
<evidence type="ECO:0000256" key="5">
    <source>
        <dbReference type="ARBA" id="ARBA00022692"/>
    </source>
</evidence>
<dbReference type="PANTHER" id="PTHR10110">
    <property type="entry name" value="SODIUM/HYDROGEN EXCHANGER"/>
    <property type="match status" value="1"/>
</dbReference>
<evidence type="ECO:0000256" key="4">
    <source>
        <dbReference type="ARBA" id="ARBA00022475"/>
    </source>
</evidence>
<evidence type="ECO:0000259" key="12">
    <source>
        <dbReference type="Pfam" id="PF00999"/>
    </source>
</evidence>
<proteinExistence type="predicted"/>
<feature type="transmembrane region" description="Helical" evidence="11">
    <location>
        <begin position="282"/>
        <end position="300"/>
    </location>
</feature>
<evidence type="ECO:0000256" key="11">
    <source>
        <dbReference type="SAM" id="Phobius"/>
    </source>
</evidence>
<dbReference type="GO" id="GO:0015386">
    <property type="term" value="F:potassium:proton antiporter activity"/>
    <property type="evidence" value="ECO:0007669"/>
    <property type="project" value="TreeGrafter"/>
</dbReference>
<feature type="transmembrane region" description="Helical" evidence="11">
    <location>
        <begin position="7"/>
        <end position="25"/>
    </location>
</feature>
<keyword evidence="4" id="KW-1003">Cell membrane</keyword>
<organism evidence="13 14">
    <name type="scientific">Natrinema hispanicum</name>
    <dbReference type="NCBI Taxonomy" id="392421"/>
    <lineage>
        <taxon>Archaea</taxon>
        <taxon>Methanobacteriati</taxon>
        <taxon>Methanobacteriota</taxon>
        <taxon>Stenosarchaea group</taxon>
        <taxon>Halobacteria</taxon>
        <taxon>Halobacteriales</taxon>
        <taxon>Natrialbaceae</taxon>
        <taxon>Natrinema</taxon>
    </lineage>
</organism>
<accession>A0A482YC14</accession>
<feature type="transmembrane region" description="Helical" evidence="11">
    <location>
        <begin position="155"/>
        <end position="172"/>
    </location>
</feature>
<dbReference type="PANTHER" id="PTHR10110:SF195">
    <property type="entry name" value="NA(+)_H(+) ANTIPORTER NHAS2"/>
    <property type="match status" value="1"/>
</dbReference>
<evidence type="ECO:0000256" key="3">
    <source>
        <dbReference type="ARBA" id="ARBA00022449"/>
    </source>
</evidence>
<evidence type="ECO:0000313" key="14">
    <source>
        <dbReference type="Proteomes" id="UP000291097"/>
    </source>
</evidence>
<dbReference type="InterPro" id="IPR018422">
    <property type="entry name" value="Cation/H_exchanger_CPA1"/>
</dbReference>
<dbReference type="GO" id="GO:0051453">
    <property type="term" value="P:regulation of intracellular pH"/>
    <property type="evidence" value="ECO:0007669"/>
    <property type="project" value="TreeGrafter"/>
</dbReference>
<feature type="transmembrane region" description="Helical" evidence="11">
    <location>
        <begin position="222"/>
        <end position="248"/>
    </location>
</feature>
<feature type="transmembrane region" description="Helical" evidence="11">
    <location>
        <begin position="374"/>
        <end position="393"/>
    </location>
</feature>
<evidence type="ECO:0000256" key="9">
    <source>
        <dbReference type="ARBA" id="ARBA00023136"/>
    </source>
</evidence>
<dbReference type="EMBL" id="SHMP01000003">
    <property type="protein sequence ID" value="RZV11737.1"/>
    <property type="molecule type" value="Genomic_DNA"/>
</dbReference>
<dbReference type="RefSeq" id="WP_130499115.1">
    <property type="nucleotide sequence ID" value="NZ_SHMP01000003.1"/>
</dbReference>
<gene>
    <name evidence="13" type="ORF">BDK88_0618</name>
</gene>
<reference evidence="13 14" key="1">
    <citation type="submission" date="2019-02" db="EMBL/GenBank/DDBJ databases">
        <title>Genomic Encyclopedia of Archaeal and Bacterial Type Strains, Phase II (KMG-II): from individual species to whole genera.</title>
        <authorList>
            <person name="Goeker M."/>
        </authorList>
    </citation>
    <scope>NUCLEOTIDE SEQUENCE [LARGE SCALE GENOMIC DNA]</scope>
    <source>
        <strain evidence="13 14">DSM 18328</strain>
    </source>
</reference>
<name>A0A482YC14_9EURY</name>
<keyword evidence="8" id="KW-0406">Ion transport</keyword>
<evidence type="ECO:0000313" key="13">
    <source>
        <dbReference type="EMBL" id="RZV11737.1"/>
    </source>
</evidence>
<feature type="transmembrane region" description="Helical" evidence="11">
    <location>
        <begin position="184"/>
        <end position="210"/>
    </location>
</feature>
<dbReference type="AlphaFoldDB" id="A0A482YC14"/>
<dbReference type="GO" id="GO:0005886">
    <property type="term" value="C:plasma membrane"/>
    <property type="evidence" value="ECO:0007669"/>
    <property type="project" value="UniProtKB-SubCell"/>
</dbReference>
<keyword evidence="6 11" id="KW-1133">Transmembrane helix</keyword>
<feature type="transmembrane region" description="Helical" evidence="11">
    <location>
        <begin position="85"/>
        <end position="105"/>
    </location>
</feature>
<sequence length="417" mass="43994">MSAALEFLYRVLALLVLALAIRVVVDVWLEIPYSILLILIGVGISILPIDVGLWLSHDVIMSLVLPLILFNGAIELNRRVLRENIVVPLVLVVVGIPLAVALLGAATAAVFGLPVLIALLLAGIVVPTDPVAVLSLFEEIDAPERLSVIIDSESLFNDGVAVVIVNVLLVLVAERPTPTGGSEIATTVVIDLIVVGVGGFLIGAVLGYTATQFIRRVPERMAILLSTVLVAYGSYVLATSVVGVSGILATVGAGLFIETTASEGIEIDPDILEFVRDTWEGGAFLISTLVYVLIGAQVPIDSLVRRLEFILVAAVLVLLVRAVVVYSLVGTMNAIATTKTPGSYQHMLVWGGLHTVVPIALTLGLPAGLPRREFIQAVVFGVAITGALVQGLLMPTVLRVTGIRERASRVGALDKTK</sequence>
<keyword evidence="5 11" id="KW-0812">Transmembrane</keyword>
<evidence type="ECO:0000256" key="1">
    <source>
        <dbReference type="ARBA" id="ARBA00004651"/>
    </source>
</evidence>
<keyword evidence="3" id="KW-0050">Antiport</keyword>
<comment type="caution">
    <text evidence="13">The sequence shown here is derived from an EMBL/GenBank/DDBJ whole genome shotgun (WGS) entry which is preliminary data.</text>
</comment>
<keyword evidence="2" id="KW-0813">Transport</keyword>
<protein>
    <submittedName>
        <fullName evidence="13">Sodium/proton antiporter (CPA1 family)</fullName>
    </submittedName>
</protein>
<evidence type="ECO:0000256" key="10">
    <source>
        <dbReference type="ARBA" id="ARBA00023201"/>
    </source>
</evidence>
<keyword evidence="10" id="KW-0739">Sodium transport</keyword>
<evidence type="ECO:0000256" key="6">
    <source>
        <dbReference type="ARBA" id="ARBA00022989"/>
    </source>
</evidence>
<keyword evidence="7" id="KW-0915">Sodium</keyword>
<feature type="transmembrane region" description="Helical" evidence="11">
    <location>
        <begin position="111"/>
        <end position="134"/>
    </location>
</feature>
<evidence type="ECO:0000256" key="7">
    <source>
        <dbReference type="ARBA" id="ARBA00023053"/>
    </source>
</evidence>
<dbReference type="GO" id="GO:0015385">
    <property type="term" value="F:sodium:proton antiporter activity"/>
    <property type="evidence" value="ECO:0007669"/>
    <property type="project" value="InterPro"/>
</dbReference>
<dbReference type="GO" id="GO:0098719">
    <property type="term" value="P:sodium ion import across plasma membrane"/>
    <property type="evidence" value="ECO:0007669"/>
    <property type="project" value="TreeGrafter"/>
</dbReference>
<feature type="transmembrane region" description="Helical" evidence="11">
    <location>
        <begin position="307"/>
        <end position="328"/>
    </location>
</feature>
<evidence type="ECO:0000256" key="2">
    <source>
        <dbReference type="ARBA" id="ARBA00022448"/>
    </source>
</evidence>
<feature type="transmembrane region" description="Helical" evidence="11">
    <location>
        <begin position="31"/>
        <end position="55"/>
    </location>
</feature>
<dbReference type="Pfam" id="PF00999">
    <property type="entry name" value="Na_H_Exchanger"/>
    <property type="match status" value="1"/>
</dbReference>
<feature type="transmembrane region" description="Helical" evidence="11">
    <location>
        <begin position="348"/>
        <end position="367"/>
    </location>
</feature>